<dbReference type="GO" id="GO:0016020">
    <property type="term" value="C:membrane"/>
    <property type="evidence" value="ECO:0007669"/>
    <property type="project" value="InterPro"/>
</dbReference>
<comment type="subcellular location">
    <subcellularLocation>
        <location evidence="1">Cell envelope</location>
    </subcellularLocation>
</comment>
<evidence type="ECO:0000256" key="1">
    <source>
        <dbReference type="ARBA" id="ARBA00004196"/>
    </source>
</evidence>
<gene>
    <name evidence="7" type="ORF">SAMN04488500_12129</name>
</gene>
<dbReference type="AlphaFoldDB" id="A0A1W2E877"/>
<dbReference type="OrthoDB" id="8613538at2"/>
<sequence length="265" mass="29881">MRAKLTRWFSIIMLVVSLVSTGCSLPDEYGSRRGNNSEAKRKLVVATSIYRPFVYLDEKTNQLIGYDIDLANALAKEMGATLEVKVLQFTSLVPALQNNQADIAIAAMYITKDRKEQIDFSRPYVTTDMVLVVRNNDLSIQNIRDLNGKMVGVKTGATSEKVAQSLKEKGIQIIIKSYRESSEYLEDLEKGRLDAVINDRLHQNEYDKHHDSMDIIGEPLMTADLGVAIKKGDKKMLDFINKTIDNMDKSGFSTTLQHKWLDKGN</sequence>
<dbReference type="Proteomes" id="UP000192738">
    <property type="component" value="Unassembled WGS sequence"/>
</dbReference>
<dbReference type="SMART" id="SM00062">
    <property type="entry name" value="PBPb"/>
    <property type="match status" value="1"/>
</dbReference>
<protein>
    <submittedName>
        <fullName evidence="7">Polar amino acid transport system substrate-binding protein</fullName>
    </submittedName>
</protein>
<dbReference type="PANTHER" id="PTHR35936:SF17">
    <property type="entry name" value="ARGININE-BINDING EXTRACELLULAR PROTEIN ARTP"/>
    <property type="match status" value="1"/>
</dbReference>
<dbReference type="SMART" id="SM00079">
    <property type="entry name" value="PBPe"/>
    <property type="match status" value="1"/>
</dbReference>
<dbReference type="InterPro" id="IPR001638">
    <property type="entry name" value="Solute-binding_3/MltF_N"/>
</dbReference>
<feature type="domain" description="Ionotropic glutamate receptor C-terminal" evidence="6">
    <location>
        <begin position="42"/>
        <end position="263"/>
    </location>
</feature>
<keyword evidence="3" id="KW-0732">Signal</keyword>
<dbReference type="GO" id="GO:0030313">
    <property type="term" value="C:cell envelope"/>
    <property type="evidence" value="ECO:0007669"/>
    <property type="project" value="UniProtKB-SubCell"/>
</dbReference>
<dbReference type="SUPFAM" id="SSF53850">
    <property type="entry name" value="Periplasmic binding protein-like II"/>
    <property type="match status" value="1"/>
</dbReference>
<dbReference type="STRING" id="112901.SAMN04488500_12129"/>
<feature type="domain" description="Solute-binding protein family 3/N-terminal" evidence="5">
    <location>
        <begin position="42"/>
        <end position="264"/>
    </location>
</feature>
<evidence type="ECO:0000256" key="4">
    <source>
        <dbReference type="RuleBase" id="RU003744"/>
    </source>
</evidence>
<evidence type="ECO:0000256" key="3">
    <source>
        <dbReference type="ARBA" id="ARBA00022729"/>
    </source>
</evidence>
<evidence type="ECO:0000259" key="5">
    <source>
        <dbReference type="SMART" id="SM00062"/>
    </source>
</evidence>
<organism evidence="7 8">
    <name type="scientific">Sporomusa malonica</name>
    <dbReference type="NCBI Taxonomy" id="112901"/>
    <lineage>
        <taxon>Bacteria</taxon>
        <taxon>Bacillati</taxon>
        <taxon>Bacillota</taxon>
        <taxon>Negativicutes</taxon>
        <taxon>Selenomonadales</taxon>
        <taxon>Sporomusaceae</taxon>
        <taxon>Sporomusa</taxon>
    </lineage>
</organism>
<dbReference type="EMBL" id="FWXI01000021">
    <property type="protein sequence ID" value="SMD05268.1"/>
    <property type="molecule type" value="Genomic_DNA"/>
</dbReference>
<dbReference type="PANTHER" id="PTHR35936">
    <property type="entry name" value="MEMBRANE-BOUND LYTIC MUREIN TRANSGLYCOSYLASE F"/>
    <property type="match status" value="1"/>
</dbReference>
<dbReference type="PROSITE" id="PS51257">
    <property type="entry name" value="PROKAR_LIPOPROTEIN"/>
    <property type="match status" value="1"/>
</dbReference>
<dbReference type="Pfam" id="PF00497">
    <property type="entry name" value="SBP_bac_3"/>
    <property type="match status" value="1"/>
</dbReference>
<reference evidence="7 8" key="1">
    <citation type="submission" date="2017-04" db="EMBL/GenBank/DDBJ databases">
        <authorList>
            <person name="Afonso C.L."/>
            <person name="Miller P.J."/>
            <person name="Scott M.A."/>
            <person name="Spackman E."/>
            <person name="Goraichik I."/>
            <person name="Dimitrov K.M."/>
            <person name="Suarez D.L."/>
            <person name="Swayne D.E."/>
        </authorList>
    </citation>
    <scope>NUCLEOTIDE SEQUENCE [LARGE SCALE GENOMIC DNA]</scope>
    <source>
        <strain evidence="7 8">DSM 5090</strain>
    </source>
</reference>
<dbReference type="Gene3D" id="3.40.190.10">
    <property type="entry name" value="Periplasmic binding protein-like II"/>
    <property type="match status" value="2"/>
</dbReference>
<evidence type="ECO:0000313" key="8">
    <source>
        <dbReference type="Proteomes" id="UP000192738"/>
    </source>
</evidence>
<keyword evidence="8" id="KW-1185">Reference proteome</keyword>
<name>A0A1W2E877_9FIRM</name>
<dbReference type="GO" id="GO:0015276">
    <property type="term" value="F:ligand-gated monoatomic ion channel activity"/>
    <property type="evidence" value="ECO:0007669"/>
    <property type="project" value="InterPro"/>
</dbReference>
<evidence type="ECO:0000256" key="2">
    <source>
        <dbReference type="ARBA" id="ARBA00010333"/>
    </source>
</evidence>
<evidence type="ECO:0000313" key="7">
    <source>
        <dbReference type="EMBL" id="SMD05268.1"/>
    </source>
</evidence>
<dbReference type="InterPro" id="IPR001320">
    <property type="entry name" value="Iontro_rcpt_C"/>
</dbReference>
<comment type="similarity">
    <text evidence="2 4">Belongs to the bacterial solute-binding protein 3 family.</text>
</comment>
<dbReference type="RefSeq" id="WP_084577595.1">
    <property type="nucleotide sequence ID" value="NZ_CP155572.1"/>
</dbReference>
<dbReference type="InterPro" id="IPR018313">
    <property type="entry name" value="SBP_3_CS"/>
</dbReference>
<evidence type="ECO:0000259" key="6">
    <source>
        <dbReference type="SMART" id="SM00079"/>
    </source>
</evidence>
<proteinExistence type="inferred from homology"/>
<dbReference type="PROSITE" id="PS01039">
    <property type="entry name" value="SBP_BACTERIAL_3"/>
    <property type="match status" value="1"/>
</dbReference>
<accession>A0A1W2E877</accession>